<dbReference type="OrthoDB" id="2384350at2759"/>
<feature type="compositionally biased region" description="Basic and acidic residues" evidence="1">
    <location>
        <begin position="542"/>
        <end position="551"/>
    </location>
</feature>
<feature type="region of interest" description="Disordered" evidence="1">
    <location>
        <begin position="587"/>
        <end position="611"/>
    </location>
</feature>
<dbReference type="SMART" id="SM00292">
    <property type="entry name" value="BRCT"/>
    <property type="match status" value="3"/>
</dbReference>
<dbReference type="InterPro" id="IPR036420">
    <property type="entry name" value="BRCT_dom_sf"/>
</dbReference>
<gene>
    <name evidence="3" type="ORF">MEDL_13785</name>
</gene>
<feature type="compositionally biased region" description="Polar residues" evidence="1">
    <location>
        <begin position="120"/>
        <end position="141"/>
    </location>
</feature>
<keyword evidence="4" id="KW-1185">Reference proteome</keyword>
<dbReference type="PANTHER" id="PTHR14625">
    <property type="entry name" value="MICROCEPHALIN"/>
    <property type="match status" value="1"/>
</dbReference>
<dbReference type="InterPro" id="IPR001357">
    <property type="entry name" value="BRCT_dom"/>
</dbReference>
<feature type="compositionally biased region" description="Basic residues" evidence="1">
    <location>
        <begin position="31"/>
        <end position="42"/>
    </location>
</feature>
<feature type="region of interest" description="Disordered" evidence="1">
    <location>
        <begin position="524"/>
        <end position="551"/>
    </location>
</feature>
<feature type="domain" description="BRCT" evidence="2">
    <location>
        <begin position="178"/>
        <end position="268"/>
    </location>
</feature>
<dbReference type="PANTHER" id="PTHR14625:SF3">
    <property type="entry name" value="MICROCEPHALIN"/>
    <property type="match status" value="1"/>
</dbReference>
<evidence type="ECO:0000313" key="3">
    <source>
        <dbReference type="EMBL" id="CAG2199037.1"/>
    </source>
</evidence>
<dbReference type="CDD" id="cd17716">
    <property type="entry name" value="BRCT_microcephalin_rpt1"/>
    <property type="match status" value="1"/>
</dbReference>
<dbReference type="GO" id="GO:0000278">
    <property type="term" value="P:mitotic cell cycle"/>
    <property type="evidence" value="ECO:0007669"/>
    <property type="project" value="TreeGrafter"/>
</dbReference>
<accession>A0A8S3QU56</accession>
<dbReference type="Proteomes" id="UP000683360">
    <property type="component" value="Unassembled WGS sequence"/>
</dbReference>
<feature type="compositionally biased region" description="Basic residues" evidence="1">
    <location>
        <begin position="598"/>
        <end position="608"/>
    </location>
</feature>
<evidence type="ECO:0000313" key="4">
    <source>
        <dbReference type="Proteomes" id="UP000683360"/>
    </source>
</evidence>
<dbReference type="PROSITE" id="PS50172">
    <property type="entry name" value="BRCT"/>
    <property type="match status" value="3"/>
</dbReference>
<reference evidence="3" key="1">
    <citation type="submission" date="2021-03" db="EMBL/GenBank/DDBJ databases">
        <authorList>
            <person name="Bekaert M."/>
        </authorList>
    </citation>
    <scope>NUCLEOTIDE SEQUENCE</scope>
</reference>
<dbReference type="Pfam" id="PF00533">
    <property type="entry name" value="BRCT"/>
    <property type="match status" value="1"/>
</dbReference>
<dbReference type="CDD" id="cd17751">
    <property type="entry name" value="BRCT_microcephalin_rpt3"/>
    <property type="match status" value="1"/>
</dbReference>
<dbReference type="EMBL" id="CAJPWZ010000708">
    <property type="protein sequence ID" value="CAG2199037.1"/>
    <property type="molecule type" value="Genomic_DNA"/>
</dbReference>
<feature type="region of interest" description="Disordered" evidence="1">
    <location>
        <begin position="744"/>
        <end position="789"/>
    </location>
</feature>
<feature type="region of interest" description="Disordered" evidence="1">
    <location>
        <begin position="119"/>
        <end position="141"/>
    </location>
</feature>
<feature type="region of interest" description="Disordered" evidence="1">
    <location>
        <begin position="623"/>
        <end position="657"/>
    </location>
</feature>
<feature type="region of interest" description="Disordered" evidence="1">
    <location>
        <begin position="21"/>
        <end position="61"/>
    </location>
</feature>
<name>A0A8S3QU56_MYTED</name>
<dbReference type="SUPFAM" id="SSF52113">
    <property type="entry name" value="BRCT domain"/>
    <property type="match status" value="3"/>
</dbReference>
<feature type="domain" description="BRCT" evidence="2">
    <location>
        <begin position="945"/>
        <end position="1016"/>
    </location>
</feature>
<feature type="compositionally biased region" description="Basic residues" evidence="1">
    <location>
        <begin position="647"/>
        <end position="657"/>
    </location>
</feature>
<feature type="compositionally biased region" description="Low complexity" evidence="1">
    <location>
        <begin position="627"/>
        <end position="645"/>
    </location>
</feature>
<feature type="compositionally biased region" description="Low complexity" evidence="1">
    <location>
        <begin position="764"/>
        <end position="778"/>
    </location>
</feature>
<sequence>MSQEQYTFIANVIFQACTESNHTRSTSNSKLTRKSSVSRRKSVTPSSITSDNQVDSNYVSNDTTSTVQINTSSSRCNKSGVSTTDISVKPSTTVLNSENYNTTSPASFTSDNFNIDLRSPRSSKLSRANTQTTDLRTPETSPFVNSEVFMPLSVDTPPTASLITANDDYDDLPATQMLDNRVLKNVIAYVEVRSTNDNRSDAIRKELEQLGATVTKKFTEDVTHVIFKEGSKRTKTKAAKNKCHLVSVLWVDSCKQYQEHVSERLYPAVLPTTNKGTPLFLAKLKKAKSMQPSNFEEEVANSAERCNKRKKQLVEKLQSSECTPQNSPNLGRILVQETQPRTPVCTKFPNLGRILVQETEPKTQICTFEIHLTLVQGTQPRTPIDINTPIRLLIPDTPPSMREKMKQIMAKESDTSEREMEEEEPLQRRLFTGVQNVSFESNDVDHLMDGLNDEIKKCIDNMPESPIPPTSLDKPVSSPSYNKDKPSHLSALTSGLNAEKKSPTSKKRRKSVAVVKFADDEVKPKRTSNRRKSVVTFTPSKTVDKDSRQDEIPILIKQPSSKILKGKMNEVSPIAQQSDNSSVELSNINNNADNNVSQKRKSVTRRKSMVTSKKLVDNAEIEHRSSVDNSSVEISNVNNNADNNVSQKRKSVNRRKSMVVSKKLLDNTAIENRSSVDNSEDKKTSTDETNCTVARDYDTCDQQEKIVAGKFVISVDAGNNVISVDSVKPQSSIQVTSSIDIDNTTSHSVRKKGPQRTNSKKKLLPLSDLDPDLPLLSKTPDGYTPTRKRQWASCSGLESNISALFPTQSPKRKQPRKGSLSEKKLSQECHPSATCSNNIVMPDELTLQETTINSSTATQNDNSMSLAYGDSILSSQSGRYAPRPSIDEFNLARGIKHMRRPRPVSTSSYRKSDSDSSDNSLPKKIYRRSPPTRPSLVMTSLHAEEQDLIISVVKRLGHFVISDNVTETTTHLICGGPRRTLNVLYGIMRGIMIVHKQWVLSSLEAQTWLPGDDYEATDYFPVAKVTREGRYLQKENYRSLSLHEVGTIYLAQKTSPPRHHLLNLLKLCGARVTNSQNKASIYLGHEFLPDKICVNPVWVLDCITQQQLLNVDRYLLGRPKRESSPEF</sequence>
<proteinExistence type="predicted"/>
<feature type="region of interest" description="Disordered" evidence="1">
    <location>
        <begin position="458"/>
        <end position="511"/>
    </location>
</feature>
<comment type="caution">
    <text evidence="3">The sequence shown here is derived from an EMBL/GenBank/DDBJ whole genome shotgun (WGS) entry which is preliminary data.</text>
</comment>
<feature type="compositionally biased region" description="Polar residues" evidence="1">
    <location>
        <begin position="48"/>
        <end position="61"/>
    </location>
</feature>
<dbReference type="Pfam" id="PF12738">
    <property type="entry name" value="PTCB-BRCT"/>
    <property type="match status" value="1"/>
</dbReference>
<dbReference type="CDD" id="cd17736">
    <property type="entry name" value="BRCT_microcephalin_rpt2"/>
    <property type="match status" value="1"/>
</dbReference>
<feature type="region of interest" description="Disordered" evidence="1">
    <location>
        <begin position="892"/>
        <end position="934"/>
    </location>
</feature>
<dbReference type="Gene3D" id="3.40.50.10190">
    <property type="entry name" value="BRCT domain"/>
    <property type="match status" value="3"/>
</dbReference>
<feature type="compositionally biased region" description="Basic residues" evidence="1">
    <location>
        <begin position="748"/>
        <end position="763"/>
    </location>
</feature>
<organism evidence="3 4">
    <name type="scientific">Mytilus edulis</name>
    <name type="common">Blue mussel</name>
    <dbReference type="NCBI Taxonomy" id="6550"/>
    <lineage>
        <taxon>Eukaryota</taxon>
        <taxon>Metazoa</taxon>
        <taxon>Spiralia</taxon>
        <taxon>Lophotrochozoa</taxon>
        <taxon>Mollusca</taxon>
        <taxon>Bivalvia</taxon>
        <taxon>Autobranchia</taxon>
        <taxon>Pteriomorphia</taxon>
        <taxon>Mytilida</taxon>
        <taxon>Mytiloidea</taxon>
        <taxon>Mytilidae</taxon>
        <taxon>Mytilinae</taxon>
        <taxon>Mytilus</taxon>
    </lineage>
</organism>
<protein>
    <submittedName>
        <fullName evidence="3">MCPH1</fullName>
    </submittedName>
</protein>
<feature type="region of interest" description="Disordered" evidence="1">
    <location>
        <begin position="802"/>
        <end position="835"/>
    </location>
</feature>
<dbReference type="InterPro" id="IPR022047">
    <property type="entry name" value="Microcephalin-like"/>
</dbReference>
<dbReference type="Pfam" id="PF16589">
    <property type="entry name" value="BRCT_2"/>
    <property type="match status" value="1"/>
</dbReference>
<evidence type="ECO:0000256" key="1">
    <source>
        <dbReference type="SAM" id="MobiDB-lite"/>
    </source>
</evidence>
<evidence type="ECO:0000259" key="2">
    <source>
        <dbReference type="PROSITE" id="PS50172"/>
    </source>
</evidence>
<dbReference type="AlphaFoldDB" id="A0A8S3QU56"/>
<feature type="domain" description="BRCT" evidence="2">
    <location>
        <begin position="1032"/>
        <end position="1116"/>
    </location>
</feature>